<comment type="caution">
    <text evidence="1">The sequence shown here is derived from an EMBL/GenBank/DDBJ whole genome shotgun (WGS) entry which is preliminary data.</text>
</comment>
<keyword evidence="2" id="KW-1185">Reference proteome</keyword>
<gene>
    <name evidence="1" type="ORF">HanXRQr2_Chr08g0353631</name>
</gene>
<accession>A0A9K3NDW3</accession>
<proteinExistence type="predicted"/>
<dbReference type="Proteomes" id="UP000215914">
    <property type="component" value="Unassembled WGS sequence"/>
</dbReference>
<sequence length="44" mass="5126">MLKLHHKDLVFQPPITTTLSRIHKWKACKTAENYDAMKRSSNDA</sequence>
<evidence type="ECO:0000313" key="2">
    <source>
        <dbReference type="Proteomes" id="UP000215914"/>
    </source>
</evidence>
<name>A0A9K3NDW3_HELAN</name>
<dbReference type="AlphaFoldDB" id="A0A9K3NDW3"/>
<evidence type="ECO:0000313" key="1">
    <source>
        <dbReference type="EMBL" id="KAF5796609.1"/>
    </source>
</evidence>
<protein>
    <submittedName>
        <fullName evidence="1">Uncharacterized protein</fullName>
    </submittedName>
</protein>
<reference evidence="1" key="1">
    <citation type="journal article" date="2017" name="Nature">
        <title>The sunflower genome provides insights into oil metabolism, flowering and Asterid evolution.</title>
        <authorList>
            <person name="Badouin H."/>
            <person name="Gouzy J."/>
            <person name="Grassa C.J."/>
            <person name="Murat F."/>
            <person name="Staton S.E."/>
            <person name="Cottret L."/>
            <person name="Lelandais-Briere C."/>
            <person name="Owens G.L."/>
            <person name="Carrere S."/>
            <person name="Mayjonade B."/>
            <person name="Legrand L."/>
            <person name="Gill N."/>
            <person name="Kane N.C."/>
            <person name="Bowers J.E."/>
            <person name="Hubner S."/>
            <person name="Bellec A."/>
            <person name="Berard A."/>
            <person name="Berges H."/>
            <person name="Blanchet N."/>
            <person name="Boniface M.C."/>
            <person name="Brunel D."/>
            <person name="Catrice O."/>
            <person name="Chaidir N."/>
            <person name="Claudel C."/>
            <person name="Donnadieu C."/>
            <person name="Faraut T."/>
            <person name="Fievet G."/>
            <person name="Helmstetter N."/>
            <person name="King M."/>
            <person name="Knapp S.J."/>
            <person name="Lai Z."/>
            <person name="Le Paslier M.C."/>
            <person name="Lippi Y."/>
            <person name="Lorenzon L."/>
            <person name="Mandel J.R."/>
            <person name="Marage G."/>
            <person name="Marchand G."/>
            <person name="Marquand E."/>
            <person name="Bret-Mestries E."/>
            <person name="Morien E."/>
            <person name="Nambeesan S."/>
            <person name="Nguyen T."/>
            <person name="Pegot-Espagnet P."/>
            <person name="Pouilly N."/>
            <person name="Raftis F."/>
            <person name="Sallet E."/>
            <person name="Schiex T."/>
            <person name="Thomas J."/>
            <person name="Vandecasteele C."/>
            <person name="Vares D."/>
            <person name="Vear F."/>
            <person name="Vautrin S."/>
            <person name="Crespi M."/>
            <person name="Mangin B."/>
            <person name="Burke J.M."/>
            <person name="Salse J."/>
            <person name="Munos S."/>
            <person name="Vincourt P."/>
            <person name="Rieseberg L.H."/>
            <person name="Langlade N.B."/>
        </authorList>
    </citation>
    <scope>NUCLEOTIDE SEQUENCE</scope>
    <source>
        <tissue evidence="1">Leaves</tissue>
    </source>
</reference>
<dbReference type="Gramene" id="mRNA:HanXRQr2_Chr08g0353631">
    <property type="protein sequence ID" value="mRNA:HanXRQr2_Chr08g0353631"/>
    <property type="gene ID" value="HanXRQr2_Chr08g0353631"/>
</dbReference>
<reference evidence="1" key="2">
    <citation type="submission" date="2020-06" db="EMBL/GenBank/DDBJ databases">
        <title>Helianthus annuus Genome sequencing and assembly Release 2.</title>
        <authorList>
            <person name="Gouzy J."/>
            <person name="Langlade N."/>
            <person name="Munos S."/>
        </authorList>
    </citation>
    <scope>NUCLEOTIDE SEQUENCE</scope>
    <source>
        <tissue evidence="1">Leaves</tissue>
    </source>
</reference>
<organism evidence="1 2">
    <name type="scientific">Helianthus annuus</name>
    <name type="common">Common sunflower</name>
    <dbReference type="NCBI Taxonomy" id="4232"/>
    <lineage>
        <taxon>Eukaryota</taxon>
        <taxon>Viridiplantae</taxon>
        <taxon>Streptophyta</taxon>
        <taxon>Embryophyta</taxon>
        <taxon>Tracheophyta</taxon>
        <taxon>Spermatophyta</taxon>
        <taxon>Magnoliopsida</taxon>
        <taxon>eudicotyledons</taxon>
        <taxon>Gunneridae</taxon>
        <taxon>Pentapetalae</taxon>
        <taxon>asterids</taxon>
        <taxon>campanulids</taxon>
        <taxon>Asterales</taxon>
        <taxon>Asteraceae</taxon>
        <taxon>Asteroideae</taxon>
        <taxon>Heliantheae alliance</taxon>
        <taxon>Heliantheae</taxon>
        <taxon>Helianthus</taxon>
    </lineage>
</organism>
<dbReference type="EMBL" id="MNCJ02000323">
    <property type="protein sequence ID" value="KAF5796609.1"/>
    <property type="molecule type" value="Genomic_DNA"/>
</dbReference>